<proteinExistence type="predicted"/>
<name>A0A0E9V9N8_ANGAN</name>
<sequence>MAVSCVSVSSMTLRTELSCHGFLHMQYIRFNILSD</sequence>
<accession>A0A0E9V9N8</accession>
<protein>
    <submittedName>
        <fullName evidence="1">Uncharacterized protein</fullName>
    </submittedName>
</protein>
<reference evidence="1" key="2">
    <citation type="journal article" date="2015" name="Fish Shellfish Immunol.">
        <title>Early steps in the European eel (Anguilla anguilla)-Vibrio vulnificus interaction in the gills: Role of the RtxA13 toxin.</title>
        <authorList>
            <person name="Callol A."/>
            <person name="Pajuelo D."/>
            <person name="Ebbesson L."/>
            <person name="Teles M."/>
            <person name="MacKenzie S."/>
            <person name="Amaro C."/>
        </authorList>
    </citation>
    <scope>NUCLEOTIDE SEQUENCE</scope>
</reference>
<reference evidence="1" key="1">
    <citation type="submission" date="2014-11" db="EMBL/GenBank/DDBJ databases">
        <authorList>
            <person name="Amaro Gonzalez C."/>
        </authorList>
    </citation>
    <scope>NUCLEOTIDE SEQUENCE</scope>
</reference>
<evidence type="ECO:0000313" key="1">
    <source>
        <dbReference type="EMBL" id="JAH74747.1"/>
    </source>
</evidence>
<organism evidence="1">
    <name type="scientific">Anguilla anguilla</name>
    <name type="common">European freshwater eel</name>
    <name type="synonym">Muraena anguilla</name>
    <dbReference type="NCBI Taxonomy" id="7936"/>
    <lineage>
        <taxon>Eukaryota</taxon>
        <taxon>Metazoa</taxon>
        <taxon>Chordata</taxon>
        <taxon>Craniata</taxon>
        <taxon>Vertebrata</taxon>
        <taxon>Euteleostomi</taxon>
        <taxon>Actinopterygii</taxon>
        <taxon>Neopterygii</taxon>
        <taxon>Teleostei</taxon>
        <taxon>Anguilliformes</taxon>
        <taxon>Anguillidae</taxon>
        <taxon>Anguilla</taxon>
    </lineage>
</organism>
<dbReference type="EMBL" id="GBXM01033830">
    <property type="protein sequence ID" value="JAH74747.1"/>
    <property type="molecule type" value="Transcribed_RNA"/>
</dbReference>
<dbReference type="AlphaFoldDB" id="A0A0E9V9N8"/>